<evidence type="ECO:0000313" key="1">
    <source>
        <dbReference type="EMBL" id="EHM43753.1"/>
    </source>
</evidence>
<name>G9Y5A8_HAFAL</name>
<dbReference type="AlphaFoldDB" id="G9Y5A8"/>
<sequence length="46" mass="5257">MDMSKAYANFIEISFAGENASFGAKKETRQQIKREEFRKTAPIVCN</sequence>
<dbReference type="EMBL" id="AGCI01000037">
    <property type="protein sequence ID" value="EHM43753.1"/>
    <property type="molecule type" value="Genomic_DNA"/>
</dbReference>
<reference evidence="1 2" key="1">
    <citation type="submission" date="2011-08" db="EMBL/GenBank/DDBJ databases">
        <authorList>
            <person name="Weinstock G."/>
            <person name="Sodergren E."/>
            <person name="Clifton S."/>
            <person name="Fulton L."/>
            <person name="Fulton B."/>
            <person name="Courtney L."/>
            <person name="Fronick C."/>
            <person name="Harrison M."/>
            <person name="Strong C."/>
            <person name="Farmer C."/>
            <person name="Delahaunty K."/>
            <person name="Markovic C."/>
            <person name="Hall O."/>
            <person name="Minx P."/>
            <person name="Tomlinson C."/>
            <person name="Mitreva M."/>
            <person name="Hou S."/>
            <person name="Chen J."/>
            <person name="Wollam A."/>
            <person name="Pepin K.H."/>
            <person name="Johnson M."/>
            <person name="Bhonagiri V."/>
            <person name="Zhang X."/>
            <person name="Suruliraj S."/>
            <person name="Warren W."/>
            <person name="Chinwalla A."/>
            <person name="Mardis E.R."/>
            <person name="Wilson R.K."/>
        </authorList>
    </citation>
    <scope>NUCLEOTIDE SEQUENCE [LARGE SCALE GENOMIC DNA]</scope>
    <source>
        <strain evidence="1 2">ATCC 51873</strain>
    </source>
</reference>
<protein>
    <submittedName>
        <fullName evidence="1">Uncharacterized protein</fullName>
    </submittedName>
</protein>
<comment type="caution">
    <text evidence="1">The sequence shown here is derived from an EMBL/GenBank/DDBJ whole genome shotgun (WGS) entry which is preliminary data.</text>
</comment>
<accession>G9Y5A8</accession>
<organism evidence="1 2">
    <name type="scientific">Hafnia alvei ATCC 51873</name>
    <dbReference type="NCBI Taxonomy" id="1002364"/>
    <lineage>
        <taxon>Bacteria</taxon>
        <taxon>Pseudomonadati</taxon>
        <taxon>Pseudomonadota</taxon>
        <taxon>Gammaproteobacteria</taxon>
        <taxon>Enterobacterales</taxon>
        <taxon>Hafniaceae</taxon>
        <taxon>Hafnia</taxon>
    </lineage>
</organism>
<dbReference type="PATRIC" id="fig|1002364.3.peg.1580"/>
<dbReference type="Proteomes" id="UP000005959">
    <property type="component" value="Unassembled WGS sequence"/>
</dbReference>
<gene>
    <name evidence="1" type="ORF">HMPREF0454_01735</name>
</gene>
<dbReference type="HOGENOM" id="CLU_3184335_0_0_6"/>
<evidence type="ECO:0000313" key="2">
    <source>
        <dbReference type="Proteomes" id="UP000005959"/>
    </source>
</evidence>
<proteinExistence type="predicted"/>